<evidence type="ECO:0000256" key="4">
    <source>
        <dbReference type="PROSITE-ProRule" id="PRU00221"/>
    </source>
</evidence>
<keyword evidence="7" id="KW-1185">Reference proteome</keyword>
<feature type="repeat" description="WD" evidence="4">
    <location>
        <begin position="236"/>
        <end position="277"/>
    </location>
</feature>
<dbReference type="InParanoid" id="D8M4Q1"/>
<dbReference type="Gene3D" id="2.130.10.10">
    <property type="entry name" value="YVTN repeat-like/Quinoprotein amine dehydrogenase"/>
    <property type="match status" value="1"/>
</dbReference>
<feature type="repeat" description="WD" evidence="4">
    <location>
        <begin position="278"/>
        <end position="319"/>
    </location>
</feature>
<dbReference type="SUPFAM" id="SSF50978">
    <property type="entry name" value="WD40 repeat-like"/>
    <property type="match status" value="1"/>
</dbReference>
<evidence type="ECO:0000256" key="2">
    <source>
        <dbReference type="ARBA" id="ARBA00022737"/>
    </source>
</evidence>
<dbReference type="FunFam" id="2.130.10.10:FF:000012">
    <property type="entry name" value="Putative pleiotropic regulator 1"/>
    <property type="match status" value="1"/>
</dbReference>
<dbReference type="OMA" id="MDASNEW"/>
<dbReference type="InterPro" id="IPR045241">
    <property type="entry name" value="Prp46/PLRG1-like"/>
</dbReference>
<keyword evidence="2" id="KW-0677">Repeat</keyword>
<dbReference type="RefSeq" id="XP_012897088.1">
    <property type="nucleotide sequence ID" value="XM_013041634.1"/>
</dbReference>
<dbReference type="InterPro" id="IPR019775">
    <property type="entry name" value="WD40_repeat_CS"/>
</dbReference>
<dbReference type="InterPro" id="IPR001680">
    <property type="entry name" value="WD40_rpt"/>
</dbReference>
<dbReference type="PROSITE" id="PS00678">
    <property type="entry name" value="WD_REPEATS_1"/>
    <property type="match status" value="2"/>
</dbReference>
<dbReference type="PANTHER" id="PTHR19923:SF0">
    <property type="entry name" value="PLEIOTROPIC REGULATOR 1"/>
    <property type="match status" value="1"/>
</dbReference>
<dbReference type="CDD" id="cd00200">
    <property type="entry name" value="WD40"/>
    <property type="match status" value="1"/>
</dbReference>
<proteinExistence type="inferred from homology"/>
<protein>
    <submittedName>
        <fullName evidence="6">Uncharacterized protein</fullName>
    </submittedName>
</protein>
<dbReference type="GeneID" id="24920110"/>
<reference evidence="6" key="1">
    <citation type="submission" date="2010-02" db="EMBL/GenBank/DDBJ databases">
        <title>Sequencing and annotation of the Blastocystis hominis genome.</title>
        <authorList>
            <person name="Wincker P."/>
        </authorList>
    </citation>
    <scope>NUCLEOTIDE SEQUENCE</scope>
    <source>
        <strain evidence="6">Singapore isolate B</strain>
    </source>
</reference>
<dbReference type="AlphaFoldDB" id="D8M4Q1"/>
<evidence type="ECO:0000256" key="3">
    <source>
        <dbReference type="ARBA" id="ARBA00025726"/>
    </source>
</evidence>
<accession>D8M4Q1</accession>
<feature type="repeat" description="WD" evidence="4">
    <location>
        <begin position="320"/>
        <end position="361"/>
    </location>
</feature>
<dbReference type="GO" id="GO:0071011">
    <property type="term" value="C:precatalytic spliceosome"/>
    <property type="evidence" value="ECO:0007669"/>
    <property type="project" value="TreeGrafter"/>
</dbReference>
<organism evidence="6">
    <name type="scientific">Blastocystis hominis</name>
    <dbReference type="NCBI Taxonomy" id="12968"/>
    <lineage>
        <taxon>Eukaryota</taxon>
        <taxon>Sar</taxon>
        <taxon>Stramenopiles</taxon>
        <taxon>Bigyra</taxon>
        <taxon>Opalozoa</taxon>
        <taxon>Opalinata</taxon>
        <taxon>Blastocystidae</taxon>
        <taxon>Blastocystis</taxon>
    </lineage>
</organism>
<dbReference type="GO" id="GO:0000398">
    <property type="term" value="P:mRNA splicing, via spliceosome"/>
    <property type="evidence" value="ECO:0007669"/>
    <property type="project" value="InterPro"/>
</dbReference>
<dbReference type="EMBL" id="FN668654">
    <property type="protein sequence ID" value="CBK23040.2"/>
    <property type="molecule type" value="Genomic_DNA"/>
</dbReference>
<dbReference type="PRINTS" id="PR00320">
    <property type="entry name" value="GPROTEINBRPT"/>
</dbReference>
<feature type="region of interest" description="Disordered" evidence="5">
    <location>
        <begin position="64"/>
        <end position="127"/>
    </location>
</feature>
<dbReference type="PROSITE" id="PS50294">
    <property type="entry name" value="WD_REPEATS_REGION"/>
    <property type="match status" value="4"/>
</dbReference>
<feature type="compositionally biased region" description="Polar residues" evidence="5">
    <location>
        <begin position="115"/>
        <end position="127"/>
    </location>
</feature>
<dbReference type="PANTHER" id="PTHR19923">
    <property type="entry name" value="WD40 REPEAT PROTEINPRL1/PRL2-RELATED"/>
    <property type="match status" value="1"/>
</dbReference>
<evidence type="ECO:0000313" key="6">
    <source>
        <dbReference type="EMBL" id="CBK23040.2"/>
    </source>
</evidence>
<feature type="repeat" description="WD" evidence="4">
    <location>
        <begin position="194"/>
        <end position="235"/>
    </location>
</feature>
<sequence>MAPSISKSGENAFSMEEVIKRDMRITNELFVRSFDKDPAEDEEATRIKMASKILGDYQDCDEYVPRKQKGEKSSVVASEAPEDDLKIESVTEEEATKVVISGTHDYPSAPGVPLSSENATHTDPSKNSIDQALKSLKSKEQQQKKQSTSLIAYQPREAHKQSHKAASSALVLRTRDEKVPVPEWHAPWELSRVIAGHLGWVRCVAMDASNEWFVTGSADRTIKIWDLASGNLKLTLTGHSHTVRGVVVSSRSPYLFSCGEDKAVKCWDLEYNRVVRSYHGHLSGVYCIATHPTLDVLLTGGRDSVCRVWDIRTKAEIMVLGGHRGTVHCVATQAGEPQVVTGSADATVRTWDLVTGTATSILTHHKKGVRSCLFHPVEYVFATASADNIKKWKCPKAEFLGNVSGHNYILNSISVNKQGVLFAGGDNGMFRFCDWKTGYCFQEERTVVQPGSLDSEAGIFASTFDLTGTRLITCEADKTIKIWKEKEDASPETDPIDMEKWKLEWRARRRFFWRVCWIHDLDGA</sequence>
<dbReference type="InterPro" id="IPR020472">
    <property type="entry name" value="WD40_PAC1"/>
</dbReference>
<dbReference type="InterPro" id="IPR015943">
    <property type="entry name" value="WD40/YVTN_repeat-like_dom_sf"/>
</dbReference>
<name>D8M4Q1_BLAHO</name>
<dbReference type="Proteomes" id="UP000008312">
    <property type="component" value="Unassembled WGS sequence"/>
</dbReference>
<evidence type="ECO:0000313" key="7">
    <source>
        <dbReference type="Proteomes" id="UP000008312"/>
    </source>
</evidence>
<dbReference type="FunCoup" id="D8M4Q1">
    <property type="interactions" value="370"/>
</dbReference>
<dbReference type="SMART" id="SM00320">
    <property type="entry name" value="WD40"/>
    <property type="match status" value="7"/>
</dbReference>
<gene>
    <name evidence="6" type="ORF">GSBLH_T00002983001</name>
</gene>
<evidence type="ECO:0000256" key="5">
    <source>
        <dbReference type="SAM" id="MobiDB-lite"/>
    </source>
</evidence>
<dbReference type="GO" id="GO:0000974">
    <property type="term" value="C:Prp19 complex"/>
    <property type="evidence" value="ECO:0007669"/>
    <property type="project" value="TreeGrafter"/>
</dbReference>
<comment type="similarity">
    <text evidence="3">Belongs to the WD repeat PRL1/PRL2 family.</text>
</comment>
<dbReference type="OrthoDB" id="10256122at2759"/>
<dbReference type="InterPro" id="IPR036322">
    <property type="entry name" value="WD40_repeat_dom_sf"/>
</dbReference>
<keyword evidence="1 4" id="KW-0853">WD repeat</keyword>
<dbReference type="GO" id="GO:0071013">
    <property type="term" value="C:catalytic step 2 spliceosome"/>
    <property type="evidence" value="ECO:0007669"/>
    <property type="project" value="TreeGrafter"/>
</dbReference>
<dbReference type="PROSITE" id="PS50082">
    <property type="entry name" value="WD_REPEATS_2"/>
    <property type="match status" value="4"/>
</dbReference>
<evidence type="ECO:0000256" key="1">
    <source>
        <dbReference type="ARBA" id="ARBA00022574"/>
    </source>
</evidence>
<dbReference type="Pfam" id="PF00400">
    <property type="entry name" value="WD40"/>
    <property type="match status" value="6"/>
</dbReference>